<dbReference type="PRINTS" id="PR00420">
    <property type="entry name" value="RNGMNOXGNASE"/>
</dbReference>
<dbReference type="SUPFAM" id="SSF51905">
    <property type="entry name" value="FAD/NAD(P)-binding domain"/>
    <property type="match status" value="1"/>
</dbReference>
<dbReference type="Gene3D" id="3.40.30.120">
    <property type="match status" value="1"/>
</dbReference>
<keyword evidence="7" id="KW-1185">Reference proteome</keyword>
<accession>A0A239IAK6</accession>
<feature type="region of interest" description="Disordered" evidence="4">
    <location>
        <begin position="403"/>
        <end position="422"/>
    </location>
</feature>
<dbReference type="Proteomes" id="UP000198284">
    <property type="component" value="Unassembled WGS sequence"/>
</dbReference>
<evidence type="ECO:0000256" key="1">
    <source>
        <dbReference type="ARBA" id="ARBA00001974"/>
    </source>
</evidence>
<proteinExistence type="predicted"/>
<dbReference type="EMBL" id="FZOT01000009">
    <property type="protein sequence ID" value="SNS90432.1"/>
    <property type="molecule type" value="Genomic_DNA"/>
</dbReference>
<keyword evidence="2" id="KW-0285">Flavoprotein</keyword>
<evidence type="ECO:0000259" key="5">
    <source>
        <dbReference type="Pfam" id="PF01494"/>
    </source>
</evidence>
<dbReference type="GO" id="GO:0071949">
    <property type="term" value="F:FAD binding"/>
    <property type="evidence" value="ECO:0007669"/>
    <property type="project" value="InterPro"/>
</dbReference>
<evidence type="ECO:0000256" key="4">
    <source>
        <dbReference type="SAM" id="MobiDB-lite"/>
    </source>
</evidence>
<evidence type="ECO:0000256" key="3">
    <source>
        <dbReference type="ARBA" id="ARBA00022827"/>
    </source>
</evidence>
<dbReference type="RefSeq" id="WP_089399960.1">
    <property type="nucleotide sequence ID" value="NZ_FZOT01000009.1"/>
</dbReference>
<keyword evidence="3" id="KW-0274">FAD</keyword>
<protein>
    <submittedName>
        <fullName evidence="6">2-polyprenyl-6-methoxyphenol hydroxylase</fullName>
    </submittedName>
</protein>
<dbReference type="InterPro" id="IPR036188">
    <property type="entry name" value="FAD/NAD-bd_sf"/>
</dbReference>
<evidence type="ECO:0000256" key="2">
    <source>
        <dbReference type="ARBA" id="ARBA00022630"/>
    </source>
</evidence>
<dbReference type="PROSITE" id="PS51257">
    <property type="entry name" value="PROKAR_LIPOPROTEIN"/>
    <property type="match status" value="1"/>
</dbReference>
<feature type="compositionally biased region" description="Polar residues" evidence="4">
    <location>
        <begin position="403"/>
        <end position="412"/>
    </location>
</feature>
<feature type="domain" description="FAD-binding" evidence="5">
    <location>
        <begin position="2"/>
        <end position="347"/>
    </location>
</feature>
<comment type="cofactor">
    <cofactor evidence="1">
        <name>FAD</name>
        <dbReference type="ChEBI" id="CHEBI:57692"/>
    </cofactor>
</comment>
<dbReference type="InterPro" id="IPR050641">
    <property type="entry name" value="RIFMO-like"/>
</dbReference>
<name>A0A239IAK6_9BURK</name>
<dbReference type="Pfam" id="PF01494">
    <property type="entry name" value="FAD_binding_3"/>
    <property type="match status" value="1"/>
</dbReference>
<sequence length="544" mass="60097">MKTDVLIVGAGPTGLMLACQLAKRNTRVMIIDRNPGPSVQTKALGVQARTLEIYSHLGIAQRAVELGKRATGACMWVNGKRVARVPLGDIGSDLSPYPFLLILGQDDNERLLGAVLQDQGVQVQWDSRLVDLSQTPEGVLAKVARPDGSIVEIAAGWVAGCDGARSTVRDLCNIPFSGAPYQHVFYVADTRAIGSMAPDELNVYLWRGGFHLFFPLRGANHWRVVGIVPPELRSRDTLDFDAVAPFVRKEVGNAQAGTALSFEACSWFSTYHVHHRRAERFRDRRCFLLGDAAHVHSPVGAQGMNTGLQDAYNLAWKMALVTSGQAAESLLDTYEIERIPVAQRLLATTDRAFTFLISERWPAEAFRMRIVQRIIALAMRRERTRQLAFRTISQIGIRYRNSPLSKTQSRSTDGAPKPGDRFPWLQLESSPHTPVRDLFEQLDDTRFNLLLFGQSAPAGASLSRLPKLMTTHVIPDDPVNDQALARASISKPSFFLLRPDGHIGFAGAELDVMALHSYLVEQVKLLSTVAADVPRDEIAAHRRA</sequence>
<gene>
    <name evidence="6" type="ORF">SAMN06265795_10915</name>
</gene>
<evidence type="ECO:0000313" key="7">
    <source>
        <dbReference type="Proteomes" id="UP000198284"/>
    </source>
</evidence>
<dbReference type="PANTHER" id="PTHR43004:SF19">
    <property type="entry name" value="BINDING MONOOXYGENASE, PUTATIVE (JCVI)-RELATED"/>
    <property type="match status" value="1"/>
</dbReference>
<dbReference type="InterPro" id="IPR002938">
    <property type="entry name" value="FAD-bd"/>
</dbReference>
<evidence type="ECO:0000313" key="6">
    <source>
        <dbReference type="EMBL" id="SNS90432.1"/>
    </source>
</evidence>
<dbReference type="PANTHER" id="PTHR43004">
    <property type="entry name" value="TRK SYSTEM POTASSIUM UPTAKE PROTEIN"/>
    <property type="match status" value="1"/>
</dbReference>
<dbReference type="GO" id="GO:0016709">
    <property type="term" value="F:oxidoreductase activity, acting on paired donors, with incorporation or reduction of molecular oxygen, NAD(P)H as one donor, and incorporation of one atom of oxygen"/>
    <property type="evidence" value="ECO:0007669"/>
    <property type="project" value="UniProtKB-ARBA"/>
</dbReference>
<dbReference type="Gene3D" id="3.50.50.60">
    <property type="entry name" value="FAD/NAD(P)-binding domain"/>
    <property type="match status" value="1"/>
</dbReference>
<dbReference type="OrthoDB" id="3443359at2"/>
<reference evidence="6 7" key="1">
    <citation type="submission" date="2017-06" db="EMBL/GenBank/DDBJ databases">
        <authorList>
            <person name="Kim H.J."/>
            <person name="Triplett B.A."/>
        </authorList>
    </citation>
    <scope>NUCLEOTIDE SEQUENCE [LARGE SCALE GENOMIC DNA]</scope>
    <source>
        <strain evidence="6 7">U15</strain>
    </source>
</reference>
<dbReference type="AlphaFoldDB" id="A0A239IAK6"/>
<organism evidence="6 7">
    <name type="scientific">Noviherbaspirillum humi</name>
    <dbReference type="NCBI Taxonomy" id="1688639"/>
    <lineage>
        <taxon>Bacteria</taxon>
        <taxon>Pseudomonadati</taxon>
        <taxon>Pseudomonadota</taxon>
        <taxon>Betaproteobacteria</taxon>
        <taxon>Burkholderiales</taxon>
        <taxon>Oxalobacteraceae</taxon>
        <taxon>Noviherbaspirillum</taxon>
    </lineage>
</organism>
<dbReference type="Gene3D" id="3.30.70.2450">
    <property type="match status" value="1"/>
</dbReference>